<dbReference type="Proteomes" id="UP000308891">
    <property type="component" value="Unassembled WGS sequence"/>
</dbReference>
<gene>
    <name evidence="3" type="ORF">E5K04_14805</name>
</gene>
<protein>
    <submittedName>
        <fullName evidence="3">Class I SAM-dependent methyltransferase</fullName>
    </submittedName>
</protein>
<evidence type="ECO:0000256" key="1">
    <source>
        <dbReference type="ARBA" id="ARBA00022603"/>
    </source>
</evidence>
<dbReference type="InterPro" id="IPR038375">
    <property type="entry name" value="NDUFAF7_sf"/>
</dbReference>
<evidence type="ECO:0000313" key="4">
    <source>
        <dbReference type="Proteomes" id="UP000308891"/>
    </source>
</evidence>
<dbReference type="PANTHER" id="PTHR12049:SF7">
    <property type="entry name" value="PROTEIN ARGININE METHYLTRANSFERASE NDUFAF7, MITOCHONDRIAL"/>
    <property type="match status" value="1"/>
</dbReference>
<sequence>MTQLPAPDAAAQAASEQLCALIGAEIDAAGGWLPFSVYMERALYAPGLGYYAAGSAKLGAGGDFTTAPELTPLFGATLARQIAELLPQTGGTVYEFGAGSGRLAADLLARLAELGCLPERYVIIDLSPDLIDRQQALLAAKAPTWLDRVSWAGELPERLDGVVIGNEVLDAMPCELVVRGENGAVLRRGVVREGAAFAFADRPADAALAERADACLPALPGYVSEVSPANAAFVSTLGARLVRGAVILIDYGFPRAEYYHPQRSRGTLIGHYRHHTVDDPLFLPGLMDLTCHVDFTAVAEAGLSAGLDLIGYLSQAQFLVNAGLADELSRLDSSDAARYAPQAAAAQKLVSPAEMGELFKVVAFGRGVGIDWTGFTQGDRCHTL</sequence>
<keyword evidence="1 3" id="KW-0489">Methyltransferase</keyword>
<keyword evidence="4" id="KW-1185">Reference proteome</keyword>
<keyword evidence="2 3" id="KW-0808">Transferase</keyword>
<dbReference type="GO" id="GO:0035243">
    <property type="term" value="F:protein-arginine omega-N symmetric methyltransferase activity"/>
    <property type="evidence" value="ECO:0007669"/>
    <property type="project" value="TreeGrafter"/>
</dbReference>
<evidence type="ECO:0000256" key="2">
    <source>
        <dbReference type="ARBA" id="ARBA00022679"/>
    </source>
</evidence>
<name>A0A4T0UJZ1_9NEIS</name>
<comment type="caution">
    <text evidence="3">The sequence shown here is derived from an EMBL/GenBank/DDBJ whole genome shotgun (WGS) entry which is preliminary data.</text>
</comment>
<dbReference type="OrthoDB" id="9794208at2"/>
<proteinExistence type="predicted"/>
<reference evidence="3 4" key="1">
    <citation type="submission" date="2019-04" db="EMBL/GenBank/DDBJ databases">
        <title>Crenobacter sp. nov.</title>
        <authorList>
            <person name="Shi S."/>
        </authorList>
    </citation>
    <scope>NUCLEOTIDE SEQUENCE [LARGE SCALE GENOMIC DNA]</scope>
    <source>
        <strain evidence="3 4">GY 70310</strain>
    </source>
</reference>
<dbReference type="PANTHER" id="PTHR12049">
    <property type="entry name" value="PROTEIN ARGININE METHYLTRANSFERASE NDUFAF7, MITOCHONDRIAL"/>
    <property type="match status" value="1"/>
</dbReference>
<dbReference type="EMBL" id="STGJ01000021">
    <property type="protein sequence ID" value="TIC78848.1"/>
    <property type="molecule type" value="Genomic_DNA"/>
</dbReference>
<dbReference type="InterPro" id="IPR003788">
    <property type="entry name" value="NDUFAF7"/>
</dbReference>
<accession>A0A4T0UJZ1</accession>
<dbReference type="SUPFAM" id="SSF53335">
    <property type="entry name" value="S-adenosyl-L-methionine-dependent methyltransferases"/>
    <property type="match status" value="1"/>
</dbReference>
<dbReference type="Pfam" id="PF02636">
    <property type="entry name" value="Methyltransf_28"/>
    <property type="match status" value="1"/>
</dbReference>
<dbReference type="AlphaFoldDB" id="A0A4T0UJZ1"/>
<dbReference type="Gene3D" id="3.40.50.12710">
    <property type="match status" value="1"/>
</dbReference>
<evidence type="ECO:0000313" key="3">
    <source>
        <dbReference type="EMBL" id="TIC78848.1"/>
    </source>
</evidence>
<organism evidence="3 4">
    <name type="scientific">Crenobacter intestini</name>
    <dbReference type="NCBI Taxonomy" id="2563443"/>
    <lineage>
        <taxon>Bacteria</taxon>
        <taxon>Pseudomonadati</taxon>
        <taxon>Pseudomonadota</taxon>
        <taxon>Betaproteobacteria</taxon>
        <taxon>Neisseriales</taxon>
        <taxon>Neisseriaceae</taxon>
        <taxon>Crenobacter</taxon>
    </lineage>
</organism>
<dbReference type="InterPro" id="IPR029063">
    <property type="entry name" value="SAM-dependent_MTases_sf"/>
</dbReference>
<dbReference type="RefSeq" id="WP_136555530.1">
    <property type="nucleotide sequence ID" value="NZ_STGJ01000021.1"/>
</dbReference>
<dbReference type="GO" id="GO:0032259">
    <property type="term" value="P:methylation"/>
    <property type="evidence" value="ECO:0007669"/>
    <property type="project" value="UniProtKB-KW"/>
</dbReference>